<keyword evidence="4" id="KW-1185">Reference proteome</keyword>
<evidence type="ECO:0000259" key="2">
    <source>
        <dbReference type="Pfam" id="PF26059"/>
    </source>
</evidence>
<name>A0A3A4K135_9NOCA</name>
<evidence type="ECO:0000313" key="3">
    <source>
        <dbReference type="EMBL" id="RJO71043.1"/>
    </source>
</evidence>
<dbReference type="Proteomes" id="UP000266677">
    <property type="component" value="Unassembled WGS sequence"/>
</dbReference>
<keyword evidence="1" id="KW-0732">Signal</keyword>
<feature type="chain" id="PRO_5017470978" description="DUF8020 domain-containing protein" evidence="1">
    <location>
        <begin position="27"/>
        <end position="178"/>
    </location>
</feature>
<protein>
    <recommendedName>
        <fullName evidence="2">DUF8020 domain-containing protein</fullName>
    </recommendedName>
</protein>
<gene>
    <name evidence="3" type="ORF">D5S18_27385</name>
</gene>
<comment type="caution">
    <text evidence="3">The sequence shown here is derived from an EMBL/GenBank/DDBJ whole genome shotgun (WGS) entry which is preliminary data.</text>
</comment>
<evidence type="ECO:0000313" key="4">
    <source>
        <dbReference type="Proteomes" id="UP000266677"/>
    </source>
</evidence>
<reference evidence="3 4" key="1">
    <citation type="submission" date="2018-09" db="EMBL/GenBank/DDBJ databases">
        <title>YIM PH21274 draft genome.</title>
        <authorList>
            <person name="Miao C."/>
        </authorList>
    </citation>
    <scope>NUCLEOTIDE SEQUENCE [LARGE SCALE GENOMIC DNA]</scope>
    <source>
        <strain evidence="3 4">YIM PH 21724</strain>
    </source>
</reference>
<feature type="domain" description="DUF8020" evidence="2">
    <location>
        <begin position="40"/>
        <end position="114"/>
    </location>
</feature>
<dbReference type="EMBL" id="QZFU01000036">
    <property type="protein sequence ID" value="RJO71043.1"/>
    <property type="molecule type" value="Genomic_DNA"/>
</dbReference>
<dbReference type="InterPro" id="IPR058333">
    <property type="entry name" value="DUF8020"/>
</dbReference>
<dbReference type="Pfam" id="PF26059">
    <property type="entry name" value="DUF8020"/>
    <property type="match status" value="1"/>
</dbReference>
<dbReference type="AlphaFoldDB" id="A0A3A4K135"/>
<accession>A0A3A4K135</accession>
<organism evidence="3 4">
    <name type="scientific">Nocardia panacis</name>
    <dbReference type="NCBI Taxonomy" id="2340916"/>
    <lineage>
        <taxon>Bacteria</taxon>
        <taxon>Bacillati</taxon>
        <taxon>Actinomycetota</taxon>
        <taxon>Actinomycetes</taxon>
        <taxon>Mycobacteriales</taxon>
        <taxon>Nocardiaceae</taxon>
        <taxon>Nocardia</taxon>
    </lineage>
</organism>
<proteinExistence type="predicted"/>
<evidence type="ECO:0000256" key="1">
    <source>
        <dbReference type="SAM" id="SignalP"/>
    </source>
</evidence>
<dbReference type="OrthoDB" id="4556203at2"/>
<feature type="signal peptide" evidence="1">
    <location>
        <begin position="1"/>
        <end position="26"/>
    </location>
</feature>
<dbReference type="RefSeq" id="WP_120044100.1">
    <property type="nucleotide sequence ID" value="NZ_QZFU01000036.1"/>
</dbReference>
<sequence length="178" mass="17048">MRPSKFAATAVLAACATGIAAGAVQAQPLPGPGIAGVDHGVGYLVAPTADRAGLSTTVTSGRFAPTPDGQAIALTDATGAIVATVPLALRSTAGTVGLAATLADDGRTLTLTPQSDRTVQAIDAASDTIARKQYNAGVGALVGAGIGAVIGFFLGGVGALVTVPIGAGLGALIGYATP</sequence>